<dbReference type="AlphaFoldDB" id="X1LCP0"/>
<evidence type="ECO:0000256" key="1">
    <source>
        <dbReference type="SAM" id="MobiDB-lite"/>
    </source>
</evidence>
<gene>
    <name evidence="2" type="ORF">S06H3_02099</name>
</gene>
<accession>X1LCP0</accession>
<protein>
    <submittedName>
        <fullName evidence="2">Uncharacterized protein</fullName>
    </submittedName>
</protein>
<organism evidence="2">
    <name type="scientific">marine sediment metagenome</name>
    <dbReference type="NCBI Taxonomy" id="412755"/>
    <lineage>
        <taxon>unclassified sequences</taxon>
        <taxon>metagenomes</taxon>
        <taxon>ecological metagenomes</taxon>
    </lineage>
</organism>
<dbReference type="EMBL" id="BARV01000584">
    <property type="protein sequence ID" value="GAI00195.1"/>
    <property type="molecule type" value="Genomic_DNA"/>
</dbReference>
<feature type="region of interest" description="Disordered" evidence="1">
    <location>
        <begin position="20"/>
        <end position="41"/>
    </location>
</feature>
<evidence type="ECO:0000313" key="2">
    <source>
        <dbReference type="EMBL" id="GAI00195.1"/>
    </source>
</evidence>
<comment type="caution">
    <text evidence="2">The sequence shown here is derived from an EMBL/GenBank/DDBJ whole genome shotgun (WGS) entry which is preliminary data.</text>
</comment>
<sequence length="61" mass="6623">MPWLEKGRLLPTQRGVYSVKPSEANGKLEPTKPSEATASARVCRATKEVGAWRGGLTRQGL</sequence>
<proteinExistence type="predicted"/>
<name>X1LCP0_9ZZZZ</name>
<reference evidence="2" key="1">
    <citation type="journal article" date="2014" name="Front. Microbiol.">
        <title>High frequency of phylogenetically diverse reductive dehalogenase-homologous genes in deep subseafloor sedimentary metagenomes.</title>
        <authorList>
            <person name="Kawai M."/>
            <person name="Futagami T."/>
            <person name="Toyoda A."/>
            <person name="Takaki Y."/>
            <person name="Nishi S."/>
            <person name="Hori S."/>
            <person name="Arai W."/>
            <person name="Tsubouchi T."/>
            <person name="Morono Y."/>
            <person name="Uchiyama I."/>
            <person name="Ito T."/>
            <person name="Fujiyama A."/>
            <person name="Inagaki F."/>
            <person name="Takami H."/>
        </authorList>
    </citation>
    <scope>NUCLEOTIDE SEQUENCE</scope>
    <source>
        <strain evidence="2">Expedition CK06-06</strain>
    </source>
</reference>